<accession>A0A7C6A9D5</accession>
<dbReference type="GO" id="GO:0005524">
    <property type="term" value="F:ATP binding"/>
    <property type="evidence" value="ECO:0007669"/>
    <property type="project" value="UniProtKB-KW"/>
</dbReference>
<dbReference type="InterPro" id="IPR001270">
    <property type="entry name" value="ClpA/B"/>
</dbReference>
<dbReference type="SMART" id="SM00382">
    <property type="entry name" value="AAA"/>
    <property type="match status" value="1"/>
</dbReference>
<dbReference type="Pfam" id="PF22608">
    <property type="entry name" value="DNAX_ATPase_lid"/>
    <property type="match status" value="1"/>
</dbReference>
<comment type="subunit">
    <text evidence="11">DNA polymerase III contains a core (composed of alpha, epsilon and theta chains) that associates with a tau subunit. This core dimerizes to form the POLIII' complex. PolIII' associates with the gamma complex (composed of gamma, delta, delta', psi and chi chains) and with the beta chain to form the complete DNA polymerase III complex.</text>
</comment>
<dbReference type="CDD" id="cd00009">
    <property type="entry name" value="AAA"/>
    <property type="match status" value="1"/>
</dbReference>
<evidence type="ECO:0000256" key="10">
    <source>
        <dbReference type="ARBA" id="ARBA00049244"/>
    </source>
</evidence>
<dbReference type="Pfam" id="PF13177">
    <property type="entry name" value="DNA_pol3_delta2"/>
    <property type="match status" value="1"/>
</dbReference>
<dbReference type="SUPFAM" id="SSF48019">
    <property type="entry name" value="post-AAA+ oligomerization domain-like"/>
    <property type="match status" value="1"/>
</dbReference>
<dbReference type="NCBIfam" id="TIGR02397">
    <property type="entry name" value="dnaX_nterm"/>
    <property type="match status" value="1"/>
</dbReference>
<dbReference type="NCBIfam" id="NF004046">
    <property type="entry name" value="PRK05563.1"/>
    <property type="match status" value="1"/>
</dbReference>
<dbReference type="InterPro" id="IPR027417">
    <property type="entry name" value="P-loop_NTPase"/>
</dbReference>
<comment type="similarity">
    <text evidence="1 11">Belongs to the DnaX/STICHEL family.</text>
</comment>
<dbReference type="Gene3D" id="3.40.50.300">
    <property type="entry name" value="P-loop containing nucleotide triphosphate hydrolases"/>
    <property type="match status" value="1"/>
</dbReference>
<evidence type="ECO:0000256" key="4">
    <source>
        <dbReference type="ARBA" id="ARBA00022705"/>
    </source>
</evidence>
<dbReference type="PRINTS" id="PR00300">
    <property type="entry name" value="CLPPROTEASEA"/>
</dbReference>
<dbReference type="GO" id="GO:0006261">
    <property type="term" value="P:DNA-templated DNA replication"/>
    <property type="evidence" value="ECO:0007669"/>
    <property type="project" value="TreeGrafter"/>
</dbReference>
<dbReference type="FunFam" id="1.10.8.60:FF:000013">
    <property type="entry name" value="DNA polymerase III subunit gamma/tau"/>
    <property type="match status" value="1"/>
</dbReference>
<evidence type="ECO:0000256" key="5">
    <source>
        <dbReference type="ARBA" id="ARBA00022723"/>
    </source>
</evidence>
<protein>
    <recommendedName>
        <fullName evidence="11">DNA polymerase III subunit gamma/tau</fullName>
        <ecNumber evidence="11">2.7.7.7</ecNumber>
    </recommendedName>
</protein>
<evidence type="ECO:0000256" key="7">
    <source>
        <dbReference type="ARBA" id="ARBA00022833"/>
    </source>
</evidence>
<evidence type="ECO:0000256" key="9">
    <source>
        <dbReference type="ARBA" id="ARBA00022932"/>
    </source>
</evidence>
<keyword evidence="3 11" id="KW-0548">Nucleotidyltransferase</keyword>
<dbReference type="InterPro" id="IPR022754">
    <property type="entry name" value="DNA_pol_III_gamma-3"/>
</dbReference>
<evidence type="ECO:0000259" key="12">
    <source>
        <dbReference type="SMART" id="SM00382"/>
    </source>
</evidence>
<evidence type="ECO:0000256" key="11">
    <source>
        <dbReference type="RuleBase" id="RU364063"/>
    </source>
</evidence>
<feature type="domain" description="AAA+ ATPase" evidence="12">
    <location>
        <begin position="42"/>
        <end position="184"/>
    </location>
</feature>
<evidence type="ECO:0000313" key="13">
    <source>
        <dbReference type="EMBL" id="HHS51764.1"/>
    </source>
</evidence>
<dbReference type="InterPro" id="IPR012763">
    <property type="entry name" value="DNA_pol_III_sug/sutau_N"/>
</dbReference>
<sequence length="493" mass="56123">MDYDEMSYRILALKYRPQTFDEIWAQDHIKETLKRAIEQNKIGHSYLFAGPRGVGKTTTARILAKSLCCVKGPTINPCNECKTCQEIAASRNMDVLEIDGASNRRIEEIRELRENIKYLPTSARYKIYIIDEVHMLTTEAFNALLKTLEEPPKNVVFILATTAPHKVPGTILSRCQRFDFRKATVDEISNRLAWLTKKENIKITPEALYAIARRADGAIRDAEVILDQLWAFCPEGITKESVYELLGIVPSSVFEEYAELLASSDERGLVEFIDKIFASGYDTIEFFAGLIEYFRSLAMLRLGFDAQTLELLPDEFTRRTKASQRFDSETLLIIISTLCSTEEQIKRSLLPKILLEVVSLKLAKAMKSSKANSPNLNNHQDESLARIFKDLLSHLRTKKLPLASRLELATPQKLEGDTLYIQFPKNHSLNRDHFEANKSLAEAILSELIKRPAKIVSELKETALDEQGKSNPQKAENEQLKKIGKVFEYEEVE</sequence>
<comment type="function">
    <text evidence="11">DNA polymerase III is a complex, multichain enzyme responsible for most of the replicative synthesis in bacteria. This DNA polymerase also exhibits 3' to 5' exonuclease activity.</text>
</comment>
<gene>
    <name evidence="11 13" type="primary">dnaX</name>
    <name evidence="13" type="ORF">ENW73_02700</name>
</gene>
<name>A0A7C6A9D5_UNCW3</name>
<dbReference type="InterPro" id="IPR045085">
    <property type="entry name" value="HLD_clamp_pol_III_gamma_tau"/>
</dbReference>
<dbReference type="EMBL" id="DTLI01000066">
    <property type="protein sequence ID" value="HHS51764.1"/>
    <property type="molecule type" value="Genomic_DNA"/>
</dbReference>
<evidence type="ECO:0000256" key="1">
    <source>
        <dbReference type="ARBA" id="ARBA00006360"/>
    </source>
</evidence>
<dbReference type="FunFam" id="3.40.50.300:FF:000014">
    <property type="entry name" value="DNA polymerase III subunit gamma/tau"/>
    <property type="match status" value="1"/>
</dbReference>
<dbReference type="InterPro" id="IPR003593">
    <property type="entry name" value="AAA+_ATPase"/>
</dbReference>
<proteinExistence type="inferred from homology"/>
<dbReference type="InterPro" id="IPR008921">
    <property type="entry name" value="DNA_pol3_clamp-load_cplx_C"/>
</dbReference>
<dbReference type="InterPro" id="IPR050238">
    <property type="entry name" value="DNA_Rep/Repair_Clamp_Loader"/>
</dbReference>
<evidence type="ECO:0000256" key="2">
    <source>
        <dbReference type="ARBA" id="ARBA00022679"/>
    </source>
</evidence>
<organism evidence="13">
    <name type="scientific">candidate division WOR-3 bacterium</name>
    <dbReference type="NCBI Taxonomy" id="2052148"/>
    <lineage>
        <taxon>Bacteria</taxon>
        <taxon>Bacteria division WOR-3</taxon>
    </lineage>
</organism>
<dbReference type="EC" id="2.7.7.7" evidence="11"/>
<dbReference type="GO" id="GO:0046872">
    <property type="term" value="F:metal ion binding"/>
    <property type="evidence" value="ECO:0007669"/>
    <property type="project" value="UniProtKB-KW"/>
</dbReference>
<keyword evidence="4 11" id="KW-0235">DNA replication</keyword>
<dbReference type="AlphaFoldDB" id="A0A7C6A9D5"/>
<dbReference type="CDD" id="cd18137">
    <property type="entry name" value="HLD_clamp_pol_III_gamma_tau"/>
    <property type="match status" value="1"/>
</dbReference>
<evidence type="ECO:0000256" key="8">
    <source>
        <dbReference type="ARBA" id="ARBA00022840"/>
    </source>
</evidence>
<dbReference type="SUPFAM" id="SSF52540">
    <property type="entry name" value="P-loop containing nucleoside triphosphate hydrolases"/>
    <property type="match status" value="1"/>
</dbReference>
<dbReference type="GO" id="GO:0009360">
    <property type="term" value="C:DNA polymerase III complex"/>
    <property type="evidence" value="ECO:0007669"/>
    <property type="project" value="InterPro"/>
</dbReference>
<reference evidence="13" key="1">
    <citation type="journal article" date="2020" name="mSystems">
        <title>Genome- and Community-Level Interaction Insights into Carbon Utilization and Element Cycling Functions of Hydrothermarchaeota in Hydrothermal Sediment.</title>
        <authorList>
            <person name="Zhou Z."/>
            <person name="Liu Y."/>
            <person name="Xu W."/>
            <person name="Pan J."/>
            <person name="Luo Z.H."/>
            <person name="Li M."/>
        </authorList>
    </citation>
    <scope>NUCLEOTIDE SEQUENCE [LARGE SCALE GENOMIC DNA]</scope>
    <source>
        <strain evidence="13">SpSt-876</strain>
    </source>
</reference>
<keyword evidence="6 11" id="KW-0547">Nucleotide-binding</keyword>
<evidence type="ECO:0000256" key="3">
    <source>
        <dbReference type="ARBA" id="ARBA00022695"/>
    </source>
</evidence>
<keyword evidence="7" id="KW-0862">Zinc</keyword>
<keyword evidence="2 11" id="KW-0808">Transferase</keyword>
<evidence type="ECO:0000256" key="6">
    <source>
        <dbReference type="ARBA" id="ARBA00022741"/>
    </source>
</evidence>
<keyword evidence="5" id="KW-0479">Metal-binding</keyword>
<keyword evidence="9 11" id="KW-0239">DNA-directed DNA polymerase</keyword>
<dbReference type="GO" id="GO:0003677">
    <property type="term" value="F:DNA binding"/>
    <property type="evidence" value="ECO:0007669"/>
    <property type="project" value="InterPro"/>
</dbReference>
<dbReference type="PANTHER" id="PTHR11669">
    <property type="entry name" value="REPLICATION FACTOR C / DNA POLYMERASE III GAMMA-TAU SUBUNIT"/>
    <property type="match status" value="1"/>
</dbReference>
<dbReference type="PANTHER" id="PTHR11669:SF0">
    <property type="entry name" value="PROTEIN STICHEL-LIKE 2"/>
    <property type="match status" value="1"/>
</dbReference>
<dbReference type="Pfam" id="PF12169">
    <property type="entry name" value="DNA_pol3_gamma3"/>
    <property type="match status" value="1"/>
</dbReference>
<comment type="caution">
    <text evidence="13">The sequence shown here is derived from an EMBL/GenBank/DDBJ whole genome shotgun (WGS) entry which is preliminary data.</text>
</comment>
<comment type="catalytic activity">
    <reaction evidence="10 11">
        <text>DNA(n) + a 2'-deoxyribonucleoside 5'-triphosphate = DNA(n+1) + diphosphate</text>
        <dbReference type="Rhea" id="RHEA:22508"/>
        <dbReference type="Rhea" id="RHEA-COMP:17339"/>
        <dbReference type="Rhea" id="RHEA-COMP:17340"/>
        <dbReference type="ChEBI" id="CHEBI:33019"/>
        <dbReference type="ChEBI" id="CHEBI:61560"/>
        <dbReference type="ChEBI" id="CHEBI:173112"/>
        <dbReference type="EC" id="2.7.7.7"/>
    </reaction>
</comment>
<dbReference type="Gene3D" id="1.10.8.60">
    <property type="match status" value="1"/>
</dbReference>
<dbReference type="GO" id="GO:0003887">
    <property type="term" value="F:DNA-directed DNA polymerase activity"/>
    <property type="evidence" value="ECO:0007669"/>
    <property type="project" value="UniProtKB-KW"/>
</dbReference>
<dbReference type="Gene3D" id="1.20.272.10">
    <property type="match status" value="1"/>
</dbReference>
<keyword evidence="8 11" id="KW-0067">ATP-binding</keyword>